<feature type="transmembrane region" description="Helical" evidence="1">
    <location>
        <begin position="16"/>
        <end position="37"/>
    </location>
</feature>
<dbReference type="Proteomes" id="UP000177078">
    <property type="component" value="Unassembled WGS sequence"/>
</dbReference>
<protein>
    <recommendedName>
        <fullName evidence="4">Polysaccharide chain length determinant N-terminal domain-containing protein</fullName>
    </recommendedName>
</protein>
<evidence type="ECO:0000313" key="2">
    <source>
        <dbReference type="EMBL" id="OHA70710.1"/>
    </source>
</evidence>
<keyword evidence="1" id="KW-0812">Transmembrane</keyword>
<organism evidence="2 3">
    <name type="scientific">Candidatus Wildermuthbacteria bacterium RIFCSPHIGHO2_12_FULL_40_12</name>
    <dbReference type="NCBI Taxonomy" id="1802457"/>
    <lineage>
        <taxon>Bacteria</taxon>
        <taxon>Candidatus Wildermuthiibacteriota</taxon>
    </lineage>
</organism>
<comment type="caution">
    <text evidence="2">The sequence shown here is derived from an EMBL/GenBank/DDBJ whole genome shotgun (WGS) entry which is preliminary data.</text>
</comment>
<dbReference type="EMBL" id="MHUC01000022">
    <property type="protein sequence ID" value="OHA70710.1"/>
    <property type="molecule type" value="Genomic_DNA"/>
</dbReference>
<evidence type="ECO:0000256" key="1">
    <source>
        <dbReference type="SAM" id="Phobius"/>
    </source>
</evidence>
<proteinExistence type="predicted"/>
<keyword evidence="1" id="KW-0472">Membrane</keyword>
<accession>A0A1G2RCY2</accession>
<sequence length="61" mass="6836">MLSKFTNLVKERKSEIILAIGVALISLFSFLMGYITAKYQEKEPLIIETTGEEISEINTGL</sequence>
<evidence type="ECO:0000313" key="3">
    <source>
        <dbReference type="Proteomes" id="UP000177078"/>
    </source>
</evidence>
<dbReference type="STRING" id="1802457.A3F15_02320"/>
<keyword evidence="1" id="KW-1133">Transmembrane helix</keyword>
<name>A0A1G2RCY2_9BACT</name>
<reference evidence="2 3" key="1">
    <citation type="journal article" date="2016" name="Nat. Commun.">
        <title>Thousands of microbial genomes shed light on interconnected biogeochemical processes in an aquifer system.</title>
        <authorList>
            <person name="Anantharaman K."/>
            <person name="Brown C.T."/>
            <person name="Hug L.A."/>
            <person name="Sharon I."/>
            <person name="Castelle C.J."/>
            <person name="Probst A.J."/>
            <person name="Thomas B.C."/>
            <person name="Singh A."/>
            <person name="Wilkins M.J."/>
            <person name="Karaoz U."/>
            <person name="Brodie E.L."/>
            <person name="Williams K.H."/>
            <person name="Hubbard S.S."/>
            <person name="Banfield J.F."/>
        </authorList>
    </citation>
    <scope>NUCLEOTIDE SEQUENCE [LARGE SCALE GENOMIC DNA]</scope>
</reference>
<dbReference type="AlphaFoldDB" id="A0A1G2RCY2"/>
<evidence type="ECO:0008006" key="4">
    <source>
        <dbReference type="Google" id="ProtNLM"/>
    </source>
</evidence>
<gene>
    <name evidence="2" type="ORF">A3F15_02320</name>
</gene>